<feature type="transmembrane region" description="Helical" evidence="1">
    <location>
        <begin position="82"/>
        <end position="102"/>
    </location>
</feature>
<sequence length="226" mass="24081">MTRLWFMALVASCVVFTLVPQVDIAFSSLFYRNGGFSGTGSNVLEAVRQSIWTASICVALFALVGALVAIVRGSFLGSTYRIWNIVVAVYILGPGIAANLVLKSYWGRARPASITEFGGATDFTSALWPTDQCEWNCSFVSGEASGAAAAAVAIWLLSAPISSPWLRRTIRACAVAIPIVGSALRIAAGRHFLSDVVFAVLIVTGIALVMLKYRRRATAEVTLAAE</sequence>
<evidence type="ECO:0000259" key="2">
    <source>
        <dbReference type="SMART" id="SM00014"/>
    </source>
</evidence>
<gene>
    <name evidence="3" type="ORF">C8D95_10992</name>
</gene>
<feature type="domain" description="Phosphatidic acid phosphatase type 2/haloperoxidase" evidence="2">
    <location>
        <begin position="85"/>
        <end position="211"/>
    </location>
</feature>
<name>A0A316G3V7_9RHOB</name>
<dbReference type="AlphaFoldDB" id="A0A316G3V7"/>
<keyword evidence="1" id="KW-0472">Membrane</keyword>
<dbReference type="Proteomes" id="UP000245390">
    <property type="component" value="Unassembled WGS sequence"/>
</dbReference>
<feature type="transmembrane region" description="Helical" evidence="1">
    <location>
        <begin position="169"/>
        <end position="186"/>
    </location>
</feature>
<feature type="transmembrane region" description="Helical" evidence="1">
    <location>
        <begin position="138"/>
        <end position="157"/>
    </location>
</feature>
<feature type="transmembrane region" description="Helical" evidence="1">
    <location>
        <begin position="192"/>
        <end position="211"/>
    </location>
</feature>
<dbReference type="SUPFAM" id="SSF48317">
    <property type="entry name" value="Acid phosphatase/Vanadium-dependent haloperoxidase"/>
    <property type="match status" value="1"/>
</dbReference>
<keyword evidence="4" id="KW-1185">Reference proteome</keyword>
<dbReference type="SMART" id="SM00014">
    <property type="entry name" value="acidPPc"/>
    <property type="match status" value="1"/>
</dbReference>
<dbReference type="EMBL" id="QGGV01000009">
    <property type="protein sequence ID" value="PWK55005.1"/>
    <property type="molecule type" value="Genomic_DNA"/>
</dbReference>
<dbReference type="Gene3D" id="1.20.144.10">
    <property type="entry name" value="Phosphatidic acid phosphatase type 2/haloperoxidase"/>
    <property type="match status" value="1"/>
</dbReference>
<proteinExistence type="predicted"/>
<dbReference type="InterPro" id="IPR000326">
    <property type="entry name" value="PAP2/HPO"/>
</dbReference>
<accession>A0A316G3V7</accession>
<protein>
    <submittedName>
        <fullName evidence="3">Lipid A 4'-phosphatase</fullName>
    </submittedName>
</protein>
<dbReference type="RefSeq" id="WP_109760410.1">
    <property type="nucleotide sequence ID" value="NZ_CP034588.1"/>
</dbReference>
<evidence type="ECO:0000313" key="4">
    <source>
        <dbReference type="Proteomes" id="UP000245390"/>
    </source>
</evidence>
<feature type="transmembrane region" description="Helical" evidence="1">
    <location>
        <begin position="51"/>
        <end position="70"/>
    </location>
</feature>
<comment type="caution">
    <text evidence="3">The sequence shown here is derived from an EMBL/GenBank/DDBJ whole genome shotgun (WGS) entry which is preliminary data.</text>
</comment>
<evidence type="ECO:0000256" key="1">
    <source>
        <dbReference type="SAM" id="Phobius"/>
    </source>
</evidence>
<organism evidence="3 4">
    <name type="scientific">Silicimonas algicola</name>
    <dbReference type="NCBI Taxonomy" id="1826607"/>
    <lineage>
        <taxon>Bacteria</taxon>
        <taxon>Pseudomonadati</taxon>
        <taxon>Pseudomonadota</taxon>
        <taxon>Alphaproteobacteria</taxon>
        <taxon>Rhodobacterales</taxon>
        <taxon>Paracoccaceae</taxon>
    </lineage>
</organism>
<dbReference type="InterPro" id="IPR036938">
    <property type="entry name" value="PAP2/HPO_sf"/>
</dbReference>
<dbReference type="OrthoDB" id="9813524at2"/>
<evidence type="ECO:0000313" key="3">
    <source>
        <dbReference type="EMBL" id="PWK55005.1"/>
    </source>
</evidence>
<keyword evidence="1" id="KW-0812">Transmembrane</keyword>
<reference evidence="3 4" key="1">
    <citation type="submission" date="2018-05" db="EMBL/GenBank/DDBJ databases">
        <title>Genomic Encyclopedia of Type Strains, Phase IV (KMG-IV): sequencing the most valuable type-strain genomes for metagenomic binning, comparative biology and taxonomic classification.</title>
        <authorList>
            <person name="Goeker M."/>
        </authorList>
    </citation>
    <scope>NUCLEOTIDE SEQUENCE [LARGE SCALE GENOMIC DNA]</scope>
    <source>
        <strain evidence="3 4">DSM 103371</strain>
    </source>
</reference>
<dbReference type="Pfam" id="PF01569">
    <property type="entry name" value="PAP2"/>
    <property type="match status" value="1"/>
</dbReference>
<dbReference type="KEGG" id="salo:EF888_19835"/>
<keyword evidence="1" id="KW-1133">Transmembrane helix</keyword>